<dbReference type="OrthoDB" id="6437200at2759"/>
<organism evidence="2 3">
    <name type="scientific">Araneus ventricosus</name>
    <name type="common">Orbweaver spider</name>
    <name type="synonym">Epeira ventricosa</name>
    <dbReference type="NCBI Taxonomy" id="182803"/>
    <lineage>
        <taxon>Eukaryota</taxon>
        <taxon>Metazoa</taxon>
        <taxon>Ecdysozoa</taxon>
        <taxon>Arthropoda</taxon>
        <taxon>Chelicerata</taxon>
        <taxon>Arachnida</taxon>
        <taxon>Araneae</taxon>
        <taxon>Araneomorphae</taxon>
        <taxon>Entelegynae</taxon>
        <taxon>Araneoidea</taxon>
        <taxon>Araneidae</taxon>
        <taxon>Araneus</taxon>
    </lineage>
</organism>
<feature type="domain" description="BTB" evidence="1">
    <location>
        <begin position="111"/>
        <end position="173"/>
    </location>
</feature>
<dbReference type="EMBL" id="BGPR01000876">
    <property type="protein sequence ID" value="GBM38726.1"/>
    <property type="molecule type" value="Genomic_DNA"/>
</dbReference>
<dbReference type="InterPro" id="IPR011333">
    <property type="entry name" value="SKP1/BTB/POZ_sf"/>
</dbReference>
<dbReference type="FunFam" id="3.30.710.10:FF:000159">
    <property type="entry name" value="Speckle-type POZ protein B"/>
    <property type="match status" value="1"/>
</dbReference>
<proteinExistence type="predicted"/>
<keyword evidence="3" id="KW-1185">Reference proteome</keyword>
<accession>A0A4Y2FE12</accession>
<dbReference type="Pfam" id="PF00651">
    <property type="entry name" value="BTB"/>
    <property type="match status" value="1"/>
</dbReference>
<sequence>MVRLIDSIEIHRKNTAGKFLVFGEIRLKKFEQKFSQFIETGTSIIEISSNINMKANIYFDLRVFANISIISEKLPSGMANTEIKKTLQMKSLGELSKDFERLLEPESSRFADVTLKCSGVSIPAHKIILSARSPVFAAMFANPMKESRENEVDITDVDVSVLRALLVYMYTGKTSDLTSTSAADLLLAAEKYQLRDLKTVCSHYMMLTVSFQNVWSLLVLGDLLSEDLKSFAVDYICNTCGEMSVSEGTEEWKALLIEKPDLALKVSELFA</sequence>
<dbReference type="PANTHER" id="PTHR24413">
    <property type="entry name" value="SPECKLE-TYPE POZ PROTEIN"/>
    <property type="match status" value="1"/>
</dbReference>
<dbReference type="AlphaFoldDB" id="A0A4Y2FE12"/>
<protein>
    <submittedName>
        <fullName evidence="2">Speckle-type POZ protein-like B</fullName>
    </submittedName>
</protein>
<dbReference type="SUPFAM" id="SSF54695">
    <property type="entry name" value="POZ domain"/>
    <property type="match status" value="1"/>
</dbReference>
<evidence type="ECO:0000313" key="2">
    <source>
        <dbReference type="EMBL" id="GBM38726.1"/>
    </source>
</evidence>
<dbReference type="PROSITE" id="PS50097">
    <property type="entry name" value="BTB"/>
    <property type="match status" value="1"/>
</dbReference>
<comment type="caution">
    <text evidence="2">The sequence shown here is derived from an EMBL/GenBank/DDBJ whole genome shotgun (WGS) entry which is preliminary data.</text>
</comment>
<evidence type="ECO:0000313" key="3">
    <source>
        <dbReference type="Proteomes" id="UP000499080"/>
    </source>
</evidence>
<name>A0A4Y2FE12_ARAVE</name>
<dbReference type="Gene3D" id="3.30.710.10">
    <property type="entry name" value="Potassium Channel Kv1.1, Chain A"/>
    <property type="match status" value="1"/>
</dbReference>
<dbReference type="SMART" id="SM00225">
    <property type="entry name" value="BTB"/>
    <property type="match status" value="1"/>
</dbReference>
<reference evidence="2 3" key="1">
    <citation type="journal article" date="2019" name="Sci. Rep.">
        <title>Orb-weaving spider Araneus ventricosus genome elucidates the spidroin gene catalogue.</title>
        <authorList>
            <person name="Kono N."/>
            <person name="Nakamura H."/>
            <person name="Ohtoshi R."/>
            <person name="Moran D.A.P."/>
            <person name="Shinohara A."/>
            <person name="Yoshida Y."/>
            <person name="Fujiwara M."/>
            <person name="Mori M."/>
            <person name="Tomita M."/>
            <person name="Arakawa K."/>
        </authorList>
    </citation>
    <scope>NUCLEOTIDE SEQUENCE [LARGE SCALE GENOMIC DNA]</scope>
</reference>
<dbReference type="Proteomes" id="UP000499080">
    <property type="component" value="Unassembled WGS sequence"/>
</dbReference>
<evidence type="ECO:0000259" key="1">
    <source>
        <dbReference type="PROSITE" id="PS50097"/>
    </source>
</evidence>
<dbReference type="InterPro" id="IPR000210">
    <property type="entry name" value="BTB/POZ_dom"/>
</dbReference>
<gene>
    <name evidence="2" type="primary">spoplb_28</name>
    <name evidence="2" type="ORF">AVEN_252919_1</name>
</gene>